<dbReference type="GO" id="GO:0010629">
    <property type="term" value="P:negative regulation of gene expression"/>
    <property type="evidence" value="ECO:0007669"/>
    <property type="project" value="Ensembl"/>
</dbReference>
<dbReference type="Pfam" id="PF01858">
    <property type="entry name" value="RB_A"/>
    <property type="match status" value="1"/>
</dbReference>
<dbReference type="CDD" id="cd20606">
    <property type="entry name" value="CYCLIN_RBL2"/>
    <property type="match status" value="1"/>
</dbReference>
<gene>
    <name evidence="16" type="primary">RBL2</name>
</gene>
<dbReference type="SMART" id="SM01367">
    <property type="entry name" value="DUF3452"/>
    <property type="match status" value="1"/>
</dbReference>
<dbReference type="GO" id="GO:0005829">
    <property type="term" value="C:cytosol"/>
    <property type="evidence" value="ECO:0007669"/>
    <property type="project" value="Ensembl"/>
</dbReference>
<reference evidence="16" key="2">
    <citation type="submission" date="2025-09" db="UniProtKB">
        <authorList>
            <consortium name="Ensembl"/>
        </authorList>
    </citation>
    <scope>IDENTIFICATION</scope>
</reference>
<dbReference type="AlphaFoldDB" id="A0A8C8YTZ2"/>
<comment type="similarity">
    <text evidence="2">Belongs to the retinoblastoma protein (RB) family.</text>
</comment>
<dbReference type="GO" id="GO:0000977">
    <property type="term" value="F:RNA polymerase II transcription regulatory region sequence-specific DNA binding"/>
    <property type="evidence" value="ECO:0007669"/>
    <property type="project" value="TreeGrafter"/>
</dbReference>
<dbReference type="GO" id="GO:1990841">
    <property type="term" value="F:promoter-specific chromatin binding"/>
    <property type="evidence" value="ECO:0007669"/>
    <property type="project" value="Ensembl"/>
</dbReference>
<dbReference type="PANTHER" id="PTHR13742:SF8">
    <property type="entry name" value="RETINOBLASTOMA-LIKE PROTEIN 2"/>
    <property type="match status" value="1"/>
</dbReference>
<dbReference type="InterPro" id="IPR002719">
    <property type="entry name" value="RB_B"/>
</dbReference>
<dbReference type="GO" id="GO:2000134">
    <property type="term" value="P:negative regulation of G1/S transition of mitotic cell cycle"/>
    <property type="evidence" value="ECO:0007669"/>
    <property type="project" value="TreeGrafter"/>
</dbReference>
<dbReference type="GO" id="GO:0005667">
    <property type="term" value="C:transcription regulator complex"/>
    <property type="evidence" value="ECO:0007669"/>
    <property type="project" value="TreeGrafter"/>
</dbReference>
<reference evidence="16" key="1">
    <citation type="submission" date="2025-08" db="UniProtKB">
        <authorList>
            <consortium name="Ensembl"/>
        </authorList>
    </citation>
    <scope>IDENTIFICATION</scope>
</reference>
<keyword evidence="8" id="KW-0539">Nucleus</keyword>
<feature type="domain" description="Retinoblastoma-associated protein A-box" evidence="14">
    <location>
        <begin position="419"/>
        <end position="611"/>
    </location>
</feature>
<keyword evidence="6" id="KW-0805">Transcription regulation</keyword>
<feature type="region of interest" description="Disordered" evidence="11">
    <location>
        <begin position="936"/>
        <end position="1001"/>
    </location>
</feature>
<dbReference type="SMART" id="SM01368">
    <property type="entry name" value="RB_A"/>
    <property type="match status" value="1"/>
</dbReference>
<keyword evidence="4" id="KW-0597">Phosphoprotein</keyword>
<dbReference type="GO" id="GO:0006357">
    <property type="term" value="P:regulation of transcription by RNA polymerase II"/>
    <property type="evidence" value="ECO:0007669"/>
    <property type="project" value="InterPro"/>
</dbReference>
<feature type="compositionally biased region" description="Polar residues" evidence="11">
    <location>
        <begin position="661"/>
        <end position="679"/>
    </location>
</feature>
<feature type="domain" description="Cyclin-like" evidence="12">
    <location>
        <begin position="851"/>
        <end position="937"/>
    </location>
</feature>
<evidence type="ECO:0000259" key="13">
    <source>
        <dbReference type="SMART" id="SM01367"/>
    </source>
</evidence>
<dbReference type="GO" id="GO:0006325">
    <property type="term" value="P:chromatin organization"/>
    <property type="evidence" value="ECO:0007669"/>
    <property type="project" value="UniProtKB-KW"/>
</dbReference>
<evidence type="ECO:0000256" key="8">
    <source>
        <dbReference type="ARBA" id="ARBA00023242"/>
    </source>
</evidence>
<proteinExistence type="inferred from homology"/>
<evidence type="ECO:0000259" key="12">
    <source>
        <dbReference type="SMART" id="SM00385"/>
    </source>
</evidence>
<dbReference type="SUPFAM" id="SSF47954">
    <property type="entry name" value="Cyclin-like"/>
    <property type="match status" value="3"/>
</dbReference>
<dbReference type="GeneTree" id="ENSGT00950000183202"/>
<keyword evidence="9" id="KW-0131">Cell cycle</keyword>
<keyword evidence="7" id="KW-0804">Transcription</keyword>
<feature type="compositionally biased region" description="Pro residues" evidence="11">
    <location>
        <begin position="979"/>
        <end position="989"/>
    </location>
</feature>
<dbReference type="InterPro" id="IPR028309">
    <property type="entry name" value="RB_fam"/>
</dbReference>
<evidence type="ECO:0000256" key="10">
    <source>
        <dbReference type="ARBA" id="ARBA00063235"/>
    </source>
</evidence>
<protein>
    <submittedName>
        <fullName evidence="16">RB transcriptional corepressor like 2</fullName>
    </submittedName>
</protein>
<comment type="subunit">
    <text evidence="10">(Microbial infection) Interacts with JC virus small t antigen.</text>
</comment>
<evidence type="ECO:0000256" key="11">
    <source>
        <dbReference type="SAM" id="MobiDB-lite"/>
    </source>
</evidence>
<dbReference type="InterPro" id="IPR024599">
    <property type="entry name" value="RB_N"/>
</dbReference>
<evidence type="ECO:0000313" key="17">
    <source>
        <dbReference type="Proteomes" id="UP000694414"/>
    </source>
</evidence>
<dbReference type="GO" id="GO:0030154">
    <property type="term" value="P:cell differentiation"/>
    <property type="evidence" value="ECO:0007669"/>
    <property type="project" value="TreeGrafter"/>
</dbReference>
<comment type="subcellular location">
    <subcellularLocation>
        <location evidence="1">Nucleus</location>
    </subcellularLocation>
</comment>
<evidence type="ECO:0000256" key="2">
    <source>
        <dbReference type="ARBA" id="ARBA00009475"/>
    </source>
</evidence>
<dbReference type="GO" id="GO:0005654">
    <property type="term" value="C:nucleoplasm"/>
    <property type="evidence" value="ECO:0007669"/>
    <property type="project" value="Ensembl"/>
</dbReference>
<feature type="compositionally biased region" description="Polar residues" evidence="11">
    <location>
        <begin position="943"/>
        <end position="957"/>
    </location>
</feature>
<dbReference type="PANTHER" id="PTHR13742">
    <property type="entry name" value="RETINOBLASTOMA-ASSOCIATED PROTEIN RB -RELATED"/>
    <property type="match status" value="1"/>
</dbReference>
<organism evidence="16 17">
    <name type="scientific">Prolemur simus</name>
    <name type="common">Greater bamboo lemur</name>
    <name type="synonym">Hapalemur simus</name>
    <dbReference type="NCBI Taxonomy" id="1328070"/>
    <lineage>
        <taxon>Eukaryota</taxon>
        <taxon>Metazoa</taxon>
        <taxon>Chordata</taxon>
        <taxon>Craniata</taxon>
        <taxon>Vertebrata</taxon>
        <taxon>Euteleostomi</taxon>
        <taxon>Mammalia</taxon>
        <taxon>Eutheria</taxon>
        <taxon>Euarchontoglires</taxon>
        <taxon>Primates</taxon>
        <taxon>Strepsirrhini</taxon>
        <taxon>Lemuriformes</taxon>
        <taxon>Lemuridae</taxon>
        <taxon>Prolemur</taxon>
    </lineage>
</organism>
<feature type="region of interest" description="Disordered" evidence="11">
    <location>
        <begin position="656"/>
        <end position="702"/>
    </location>
</feature>
<dbReference type="Pfam" id="PF01857">
    <property type="entry name" value="RB_B"/>
    <property type="match status" value="1"/>
</dbReference>
<accession>A0A8C8YTZ2</accession>
<dbReference type="FunFam" id="1.10.472.140:FF:000001">
    <property type="entry name" value="Retinoblastoma-like 2, isoform CRA_a"/>
    <property type="match status" value="1"/>
</dbReference>
<dbReference type="Pfam" id="PF11934">
    <property type="entry name" value="DUF3452"/>
    <property type="match status" value="1"/>
</dbReference>
<evidence type="ECO:0000256" key="4">
    <source>
        <dbReference type="ARBA" id="ARBA00022553"/>
    </source>
</evidence>
<dbReference type="GO" id="GO:0005730">
    <property type="term" value="C:nucleolus"/>
    <property type="evidence" value="ECO:0007669"/>
    <property type="project" value="Ensembl"/>
</dbReference>
<dbReference type="Ensembl" id="ENSPSMT00000010384.1">
    <property type="protein sequence ID" value="ENSPSMP00000008836.1"/>
    <property type="gene ID" value="ENSPSMG00000006447.1"/>
</dbReference>
<evidence type="ECO:0000256" key="6">
    <source>
        <dbReference type="ARBA" id="ARBA00023015"/>
    </source>
</evidence>
<dbReference type="InterPro" id="IPR015030">
    <property type="entry name" value="RB_C"/>
</dbReference>
<keyword evidence="17" id="KW-1185">Reference proteome</keyword>
<keyword evidence="5" id="KW-0156">Chromatin regulator</keyword>
<evidence type="ECO:0000313" key="16">
    <source>
        <dbReference type="Ensembl" id="ENSPSMP00000008836.1"/>
    </source>
</evidence>
<dbReference type="SMART" id="SM01369">
    <property type="entry name" value="Rb_C"/>
    <property type="match status" value="1"/>
</dbReference>
<dbReference type="Gene3D" id="1.10.472.10">
    <property type="entry name" value="Cyclin-like"/>
    <property type="match status" value="2"/>
</dbReference>
<sequence length="1142" mass="129665">MKGTFKRKYQESYLNYGLIATGDSYFPSPLCIICGDWQSNEAMKPSKLPCHMETKHPALKEKPWEFCKRKNHEHREQKQLLKGNDLHWLACALYVACRKSVPTVSKGTVEGNFVSLTRILRCSEQSLIEFFNKMKKWEDMANLPPHFRERTERLERNFTVSAVIFKKYEPIFQDIFKYPQEEQPRQQRGRKQRRQPCTVSEIFHFCWVLFIYAKGNFPMISDDLVNSYHLLLCALDLVYGNALQCSNRKELVNPNFKGLSEDFHAKESKPSSDPPCVIEKLCSLHDGLVLEAKGIKEHFWKPYIRKLCEKKLLKGKEENLTGFLEPGNFGESFKAINKAYEEYVLSVGNLDERIFLGEDAEEEIGTLSRCLNTGSGTETAERVQMKNILQQHFDKSKALRISTPLTGMKYIKENSPCVTPVSTATHSLSRLHTMLTGLRNAPSEKLEQILRTCSRDPTEAIANRLKEMYEIYSQHYQPDEDFSNCAKEVTSRHFRFAEMLYYKVLESVIEQEQKRLGDMDLSGILEQDAFHRSLLACCLEVVSFSYKPPGNFPFITEIFDVPLYHFYKVIEVFIRAEDGLCREVVKHLNQIEEQILDHLAWKPESPLWERIRDNENRVPTCEEVMPPQNLERADEICIGGSPLTPRRVNEVRADTGGLGRSITSPTTLYDRYSSPTASTTRRRLFVENDSPSDGGTPGRIPPQPLVNAVPVQNVSGEAVSVTPVPGQTLVTMATATVTANNGQTVTIPVQGIANENGGITFFPVQVNVGGQAQAVTGSIQPLSAQALAGNLSSQQVTGTTLQVPGQVAIQQISPGGQQQKQGQPLTSSNIRPRKTSSLSLFFRKVYHLAGVRLRDLCAKLDISDELRKKIWTCFEFSIIQCPELMMDRHLDQLLMCAIYVMAKVTKEDKSFQNIMRCYRTQPQARSQVYRSVLIKGKRKRRNSGSSDSRSHQNSPTELNKDRTSRDSSPVMRSSSTLPVPQPSSAPPTPTRLTGANSDMEEEERGDLIQFYNNIYIKQIKTFALKYSQANIMDAPPLSPYPFVRTGSPRRIQLSQNHPVYISPHKNETMLSPREKIFYYFSNSPSKRLREINSMIRTGETPTKKRGILLEDGSESPAKRICPENHSALLRRLQDVANDRGSH</sequence>
<dbReference type="Proteomes" id="UP000694414">
    <property type="component" value="Unplaced"/>
</dbReference>
<evidence type="ECO:0000259" key="14">
    <source>
        <dbReference type="SMART" id="SM01368"/>
    </source>
</evidence>
<dbReference type="SMART" id="SM00385">
    <property type="entry name" value="CYCLIN"/>
    <property type="match status" value="1"/>
</dbReference>
<keyword evidence="3" id="KW-0678">Repressor</keyword>
<evidence type="ECO:0000256" key="9">
    <source>
        <dbReference type="ARBA" id="ARBA00023306"/>
    </source>
</evidence>
<feature type="compositionally biased region" description="Low complexity" evidence="11">
    <location>
        <begin position="966"/>
        <end position="975"/>
    </location>
</feature>
<evidence type="ECO:0000256" key="3">
    <source>
        <dbReference type="ARBA" id="ARBA00022491"/>
    </source>
</evidence>
<dbReference type="InterPro" id="IPR036915">
    <property type="entry name" value="Cyclin-like_sf"/>
</dbReference>
<feature type="domain" description="Retinoblastoma-associated protein C-terminal" evidence="15">
    <location>
        <begin position="1023"/>
        <end position="1142"/>
    </location>
</feature>
<dbReference type="GO" id="GO:0000785">
    <property type="term" value="C:chromatin"/>
    <property type="evidence" value="ECO:0007669"/>
    <property type="project" value="TreeGrafter"/>
</dbReference>
<feature type="domain" description="Retinoblastoma-associated protein N-terminal" evidence="13">
    <location>
        <begin position="99"/>
        <end position="241"/>
    </location>
</feature>
<name>A0A8C8YTZ2_PROSS</name>
<dbReference type="InterPro" id="IPR002720">
    <property type="entry name" value="RB_A"/>
</dbReference>
<dbReference type="Gene3D" id="1.10.472.140">
    <property type="match status" value="1"/>
</dbReference>
<dbReference type="InterPro" id="IPR013763">
    <property type="entry name" value="Cyclin-like_dom"/>
</dbReference>
<evidence type="ECO:0000256" key="5">
    <source>
        <dbReference type="ARBA" id="ARBA00022853"/>
    </source>
</evidence>
<evidence type="ECO:0000256" key="7">
    <source>
        <dbReference type="ARBA" id="ARBA00023163"/>
    </source>
</evidence>
<dbReference type="FunFam" id="1.10.472.10:FF:000049">
    <property type="entry name" value="Retinoblastoma-like 2, isoform CRA_a"/>
    <property type="match status" value="1"/>
</dbReference>
<evidence type="ECO:0000256" key="1">
    <source>
        <dbReference type="ARBA" id="ARBA00004123"/>
    </source>
</evidence>
<evidence type="ECO:0000259" key="15">
    <source>
        <dbReference type="SMART" id="SM01369"/>
    </source>
</evidence>